<reference evidence="4 5" key="1">
    <citation type="submission" date="2020-08" db="EMBL/GenBank/DDBJ databases">
        <title>Genomic Encyclopedia of Type Strains, Phase IV (KMG-IV): sequencing the most valuable type-strain genomes for metagenomic binning, comparative biology and taxonomic classification.</title>
        <authorList>
            <person name="Goeker M."/>
        </authorList>
    </citation>
    <scope>NUCLEOTIDE SEQUENCE [LARGE SCALE GENOMIC DNA]</scope>
    <source>
        <strain evidence="4 5">DSM 23960</strain>
    </source>
</reference>
<accession>A0A7W6NNZ1</accession>
<dbReference type="InterPro" id="IPR016047">
    <property type="entry name" value="M23ase_b-sheet_dom"/>
</dbReference>
<comment type="caution">
    <text evidence="4">The sequence shown here is derived from an EMBL/GenBank/DDBJ whole genome shotgun (WGS) entry which is preliminary data.</text>
</comment>
<evidence type="ECO:0000256" key="2">
    <source>
        <dbReference type="SAM" id="SignalP"/>
    </source>
</evidence>
<organism evidence="4 5">
    <name type="scientific">Brevundimonas lenta</name>
    <dbReference type="NCBI Taxonomy" id="424796"/>
    <lineage>
        <taxon>Bacteria</taxon>
        <taxon>Pseudomonadati</taxon>
        <taxon>Pseudomonadota</taxon>
        <taxon>Alphaproteobacteria</taxon>
        <taxon>Caulobacterales</taxon>
        <taxon>Caulobacteraceae</taxon>
        <taxon>Brevundimonas</taxon>
    </lineage>
</organism>
<dbReference type="Proteomes" id="UP000529946">
    <property type="component" value="Unassembled WGS sequence"/>
</dbReference>
<name>A0A7W6NNZ1_9CAUL</name>
<keyword evidence="5" id="KW-1185">Reference proteome</keyword>
<evidence type="ECO:0000256" key="1">
    <source>
        <dbReference type="SAM" id="Coils"/>
    </source>
</evidence>
<evidence type="ECO:0000259" key="3">
    <source>
        <dbReference type="Pfam" id="PF01551"/>
    </source>
</evidence>
<dbReference type="GO" id="GO:0004222">
    <property type="term" value="F:metalloendopeptidase activity"/>
    <property type="evidence" value="ECO:0007669"/>
    <property type="project" value="TreeGrafter"/>
</dbReference>
<dbReference type="PANTHER" id="PTHR21666">
    <property type="entry name" value="PEPTIDASE-RELATED"/>
    <property type="match status" value="1"/>
</dbReference>
<dbReference type="SUPFAM" id="SSF51261">
    <property type="entry name" value="Duplicated hybrid motif"/>
    <property type="match status" value="1"/>
</dbReference>
<proteinExistence type="predicted"/>
<sequence length="357" mass="38114">MRRPLILIAAFALVALPVAASAPQTGDIARLQAEFRDEQARARRLRAEADDAAAEIAGLERELTSLRSAVSADDDLIAAQRARLRELGTREAALVAQLSVARGRQARLLSALQMMSRKPPPPLLVPADKAIDTVRASILMRAVTPELQARAKALSDRQAEIIRIRRLAALNSEQLFTSESAQGDRRAGIEALSARKTALQAVLRAEAQQAERAGRVLEARLRSLGAAVPGPETETTTSVARLPAGRSSLTPPVAGAPSVRFGRGSNGWRWRADGAEARSPAAGRVAYVGPLEGWGEVVIVDLGPGWRAIVAGLEETSVETGARVSDGQVLGRSGADGEVIFELRRDERAVDPAPWLR</sequence>
<dbReference type="Gene3D" id="2.70.70.10">
    <property type="entry name" value="Glucose Permease (Domain IIA)"/>
    <property type="match status" value="1"/>
</dbReference>
<dbReference type="EMBL" id="JACIDM010000001">
    <property type="protein sequence ID" value="MBB4081650.1"/>
    <property type="molecule type" value="Genomic_DNA"/>
</dbReference>
<evidence type="ECO:0000313" key="5">
    <source>
        <dbReference type="Proteomes" id="UP000529946"/>
    </source>
</evidence>
<feature type="signal peptide" evidence="2">
    <location>
        <begin position="1"/>
        <end position="22"/>
    </location>
</feature>
<dbReference type="PANTHER" id="PTHR21666:SF291">
    <property type="entry name" value="STAGE II SPORULATION PROTEIN Q"/>
    <property type="match status" value="1"/>
</dbReference>
<feature type="chain" id="PRO_5031215027" evidence="2">
    <location>
        <begin position="23"/>
        <end position="357"/>
    </location>
</feature>
<keyword evidence="1" id="KW-0175">Coiled coil</keyword>
<protein>
    <submittedName>
        <fullName evidence="4">Septal ring factor EnvC (AmiA/AmiB activator)</fullName>
    </submittedName>
</protein>
<dbReference type="InterPro" id="IPR050570">
    <property type="entry name" value="Cell_wall_metabolism_enzyme"/>
</dbReference>
<dbReference type="InterPro" id="IPR011055">
    <property type="entry name" value="Dup_hybrid_motif"/>
</dbReference>
<dbReference type="RefSeq" id="WP_183202526.1">
    <property type="nucleotide sequence ID" value="NZ_BAAAER010000002.1"/>
</dbReference>
<keyword evidence="2" id="KW-0732">Signal</keyword>
<evidence type="ECO:0000313" key="4">
    <source>
        <dbReference type="EMBL" id="MBB4081650.1"/>
    </source>
</evidence>
<feature type="domain" description="M23ase beta-sheet core" evidence="3">
    <location>
        <begin position="266"/>
        <end position="352"/>
    </location>
</feature>
<dbReference type="CDD" id="cd12797">
    <property type="entry name" value="M23_peptidase"/>
    <property type="match status" value="1"/>
</dbReference>
<dbReference type="Pfam" id="PF01551">
    <property type="entry name" value="Peptidase_M23"/>
    <property type="match status" value="1"/>
</dbReference>
<dbReference type="AlphaFoldDB" id="A0A7W6NNZ1"/>
<gene>
    <name evidence="4" type="ORF">GGR12_000489</name>
</gene>
<feature type="coiled-coil region" evidence="1">
    <location>
        <begin position="28"/>
        <end position="69"/>
    </location>
</feature>